<gene>
    <name evidence="16" type="ORF">KC19_10G174300</name>
</gene>
<evidence type="ECO:0000256" key="2">
    <source>
        <dbReference type="ARBA" id="ARBA00004141"/>
    </source>
</evidence>
<organism evidence="16 17">
    <name type="scientific">Ceratodon purpureus</name>
    <name type="common">Fire moss</name>
    <name type="synonym">Dicranum purpureum</name>
    <dbReference type="NCBI Taxonomy" id="3225"/>
    <lineage>
        <taxon>Eukaryota</taxon>
        <taxon>Viridiplantae</taxon>
        <taxon>Streptophyta</taxon>
        <taxon>Embryophyta</taxon>
        <taxon>Bryophyta</taxon>
        <taxon>Bryophytina</taxon>
        <taxon>Bryopsida</taxon>
        <taxon>Dicranidae</taxon>
        <taxon>Pseudoditrichales</taxon>
        <taxon>Ditrichaceae</taxon>
        <taxon>Ceratodon</taxon>
    </lineage>
</organism>
<evidence type="ECO:0000313" key="16">
    <source>
        <dbReference type="EMBL" id="KAG0560355.1"/>
    </source>
</evidence>
<keyword evidence="6 14" id="KW-0812">Transmembrane</keyword>
<evidence type="ECO:0000256" key="9">
    <source>
        <dbReference type="ARBA" id="ARBA00022786"/>
    </source>
</evidence>
<evidence type="ECO:0000256" key="11">
    <source>
        <dbReference type="ARBA" id="ARBA00022989"/>
    </source>
</evidence>
<dbReference type="GO" id="GO:0005789">
    <property type="term" value="C:endoplasmic reticulum membrane"/>
    <property type="evidence" value="ECO:0007669"/>
    <property type="project" value="TreeGrafter"/>
</dbReference>
<proteinExistence type="predicted"/>
<dbReference type="FunFam" id="3.30.40.10:FF:000288">
    <property type="entry name" value="Probable E3 ubiquitin ligase SUD1"/>
    <property type="match status" value="1"/>
</dbReference>
<dbReference type="AlphaFoldDB" id="A0A8T0GPE2"/>
<feature type="transmembrane region" description="Helical" evidence="14">
    <location>
        <begin position="601"/>
        <end position="621"/>
    </location>
</feature>
<feature type="transmembrane region" description="Helical" evidence="14">
    <location>
        <begin position="903"/>
        <end position="930"/>
    </location>
</feature>
<keyword evidence="10" id="KW-0862">Zinc</keyword>
<dbReference type="InterPro" id="IPR056521">
    <property type="entry name" value="MARCHF6-like_C"/>
</dbReference>
<dbReference type="GO" id="GO:0008270">
    <property type="term" value="F:zinc ion binding"/>
    <property type="evidence" value="ECO:0007669"/>
    <property type="project" value="UniProtKB-KW"/>
</dbReference>
<dbReference type="Pfam" id="PF12906">
    <property type="entry name" value="RINGv"/>
    <property type="match status" value="1"/>
</dbReference>
<keyword evidence="11 14" id="KW-1133">Transmembrane helix</keyword>
<feature type="domain" description="RING-CH-type" evidence="15">
    <location>
        <begin position="67"/>
        <end position="128"/>
    </location>
</feature>
<feature type="compositionally biased region" description="Acidic residues" evidence="13">
    <location>
        <begin position="1105"/>
        <end position="1115"/>
    </location>
</feature>
<name>A0A8T0GPE2_CERPU</name>
<dbReference type="SMART" id="SM00744">
    <property type="entry name" value="RINGv"/>
    <property type="match status" value="1"/>
</dbReference>
<reference evidence="16" key="1">
    <citation type="submission" date="2020-06" db="EMBL/GenBank/DDBJ databases">
        <title>WGS assembly of Ceratodon purpureus strain R40.</title>
        <authorList>
            <person name="Carey S.B."/>
            <person name="Jenkins J."/>
            <person name="Shu S."/>
            <person name="Lovell J.T."/>
            <person name="Sreedasyam A."/>
            <person name="Maumus F."/>
            <person name="Tiley G.P."/>
            <person name="Fernandez-Pozo N."/>
            <person name="Barry K."/>
            <person name="Chen C."/>
            <person name="Wang M."/>
            <person name="Lipzen A."/>
            <person name="Daum C."/>
            <person name="Saski C.A."/>
            <person name="Payton A.C."/>
            <person name="Mcbreen J.C."/>
            <person name="Conrad R.E."/>
            <person name="Kollar L.M."/>
            <person name="Olsson S."/>
            <person name="Huttunen S."/>
            <person name="Landis J.B."/>
            <person name="Wickett N.J."/>
            <person name="Johnson M.G."/>
            <person name="Rensing S.A."/>
            <person name="Grimwood J."/>
            <person name="Schmutz J."/>
            <person name="Mcdaniel S.F."/>
        </authorList>
    </citation>
    <scope>NUCLEOTIDE SEQUENCE</scope>
    <source>
        <strain evidence="16">R40</strain>
    </source>
</reference>
<keyword evidence="7" id="KW-0479">Metal-binding</keyword>
<dbReference type="InterPro" id="IPR013083">
    <property type="entry name" value="Znf_RING/FYVE/PHD"/>
</dbReference>
<dbReference type="EMBL" id="CM026431">
    <property type="protein sequence ID" value="KAG0560355.1"/>
    <property type="molecule type" value="Genomic_DNA"/>
</dbReference>
<evidence type="ECO:0000256" key="6">
    <source>
        <dbReference type="ARBA" id="ARBA00022692"/>
    </source>
</evidence>
<evidence type="ECO:0000256" key="5">
    <source>
        <dbReference type="ARBA" id="ARBA00022679"/>
    </source>
</evidence>
<sequence length="1181" mass="130490">MEEIDAVEPPRTDAQGLVEEREREREARERGRGVGFGGEEAGGWNREREQEQEEHKEQRQQQLPDGDPDDEEDVCRICRTPGDADSSLYHPCACSGSIKYVHQECLLQWLNHSNARQCEVCKHMFSFSPVYAENAPARLPVRELFLGMTLKALKGTRFFVRLLFVICVWLLLIPFVTLWIWRFTFVRSLVEAKRLFFSRWTLGLLITDCLHGFLLSAGIVFIFLGVTSLREYFRHLREIAGGLEAEREDEGADRGLGGRAGRRIGQVVAGVRGFGGDGAQAMGGPHANPDMAIVPVPAQGLAAGAGQLLRRNAENVALRLEMQAARLEAHVEQMFDAVEDADGAEDVPFDELVGMQGPVFHLLENAVTVLLSNAIFLGIVALIPFTLGRIIISVFSKIMVATGSVRTITRLSETSIGVFGVNGSSTLRGLDVSPASLLMGEQKERNNSFYNILTGPGLGEGTSNYTATDAVDAVTEAMVSAFRFSDAATVAVGYMAIFSAIMFYLGLIALIRYSRGEPLTVGRIRGVASMAEAAPSVARQVMAGVSYMATGAKVAFLLFIELGVFPLLCGWWLDICTLGIRDVTLTQAVAFFMASPSMSSFLHWLVGIVYMLQISIFVSLLREVLKPGVLYFLRDPADPNYNPFRDLIDDPLHKHARRVLLSVVVYGSLIVMLVFLPVRLAISIAPHMFPLDIRVSDPFTEIPADMLLFHICIPFAVEHFRPRATIKTVLFHWFSTVGWALGLSDFLLPGAEEANGAAANNNEEDREIPVRPIPGDVGGDRHQVETSSGTAEGTDASDSEDELPTEEYQVASRIVLLLLGAWLTLLAFNSTMVLLPISIGRVIFTSFSRLPITRGAKCNDLYAFNIGCYVLWATAAAVQYVVDYLRTHDIRVFLRQVVKWSSIVAKSFVLLSLWIVVIPVLIGLLFELLVVVPLRVPIDESPVFLLYQDWALGLVFLKIWTRLVMLGQIVPVVDDSWRLKFEQVRNDGFSQLRGWWVFTSIVAPILTHLLTALCVPYVFARGLFPLLGYSLMANSAVYRYAWLGCLFVGLFWYGGHRLHQWMLDLHDSIRDDRYLVGRRLHNYGDHKKAPPSPGPLSLPSSGLGEETDDDVDVQSDEAAQTGLNSEEQKTSELEATPIHVGSIGTSSERMMDSPTTGAHRMGAAASTLKFRGAVSHEGISS</sequence>
<dbReference type="EC" id="2.3.2.27" evidence="4"/>
<keyword evidence="12 14" id="KW-0472">Membrane</keyword>
<feature type="transmembrane region" description="Helical" evidence="14">
    <location>
        <begin position="491"/>
        <end position="513"/>
    </location>
</feature>
<comment type="subcellular location">
    <subcellularLocation>
        <location evidence="2">Membrane</location>
        <topology evidence="2">Multi-pass membrane protein</topology>
    </subcellularLocation>
</comment>
<evidence type="ECO:0000256" key="13">
    <source>
        <dbReference type="SAM" id="MobiDB-lite"/>
    </source>
</evidence>
<dbReference type="CDD" id="cd16702">
    <property type="entry name" value="RING_CH-C4HC3_MARCH6"/>
    <property type="match status" value="1"/>
</dbReference>
<feature type="transmembrane region" description="Helical" evidence="14">
    <location>
        <begin position="158"/>
        <end position="181"/>
    </location>
</feature>
<accession>A0A8T0GPE2</accession>
<feature type="transmembrane region" description="Helical" evidence="14">
    <location>
        <begin position="659"/>
        <end position="682"/>
    </location>
</feature>
<dbReference type="GO" id="GO:0036503">
    <property type="term" value="P:ERAD pathway"/>
    <property type="evidence" value="ECO:0007669"/>
    <property type="project" value="TreeGrafter"/>
</dbReference>
<feature type="compositionally biased region" description="Basic and acidic residues" evidence="13">
    <location>
        <begin position="18"/>
        <end position="32"/>
    </location>
</feature>
<feature type="transmembrane region" description="Helical" evidence="14">
    <location>
        <begin position="1039"/>
        <end position="1055"/>
    </location>
</feature>
<dbReference type="PANTHER" id="PTHR13145:SF0">
    <property type="entry name" value="E3 UBIQUITIN-PROTEIN LIGASE MARCHF6"/>
    <property type="match status" value="1"/>
</dbReference>
<evidence type="ECO:0000259" key="15">
    <source>
        <dbReference type="PROSITE" id="PS51292"/>
    </source>
</evidence>
<feature type="region of interest" description="Disordered" evidence="13">
    <location>
        <begin position="1"/>
        <end position="76"/>
    </location>
</feature>
<keyword evidence="9" id="KW-0833">Ubl conjugation pathway</keyword>
<feature type="transmembrane region" description="Helical" evidence="14">
    <location>
        <begin position="201"/>
        <end position="227"/>
    </location>
</feature>
<feature type="region of interest" description="Disordered" evidence="13">
    <location>
        <begin position="1085"/>
        <end position="1162"/>
    </location>
</feature>
<dbReference type="Gene3D" id="3.30.40.10">
    <property type="entry name" value="Zinc/RING finger domain, C3HC4 (zinc finger)"/>
    <property type="match status" value="1"/>
</dbReference>
<dbReference type="Pfam" id="PF23113">
    <property type="entry name" value="MARCHF6_C"/>
    <property type="match status" value="1"/>
</dbReference>
<dbReference type="PROSITE" id="PS51292">
    <property type="entry name" value="ZF_RING_CH"/>
    <property type="match status" value="1"/>
</dbReference>
<evidence type="ECO:0000256" key="1">
    <source>
        <dbReference type="ARBA" id="ARBA00000900"/>
    </source>
</evidence>
<feature type="transmembrane region" description="Helical" evidence="14">
    <location>
        <begin position="862"/>
        <end position="882"/>
    </location>
</feature>
<evidence type="ECO:0000313" key="17">
    <source>
        <dbReference type="Proteomes" id="UP000822688"/>
    </source>
</evidence>
<evidence type="ECO:0000256" key="3">
    <source>
        <dbReference type="ARBA" id="ARBA00004906"/>
    </source>
</evidence>
<dbReference type="InterPro" id="IPR011016">
    <property type="entry name" value="Znf_RING-CH"/>
</dbReference>
<feature type="transmembrane region" description="Helical" evidence="14">
    <location>
        <begin position="370"/>
        <end position="392"/>
    </location>
</feature>
<protein>
    <recommendedName>
        <fullName evidence="4">RING-type E3 ubiquitin transferase</fullName>
        <ecNumber evidence="4">2.3.2.27</ecNumber>
    </recommendedName>
</protein>
<evidence type="ECO:0000256" key="7">
    <source>
        <dbReference type="ARBA" id="ARBA00022723"/>
    </source>
</evidence>
<dbReference type="PANTHER" id="PTHR13145">
    <property type="entry name" value="SSM4 PROTEIN"/>
    <property type="match status" value="1"/>
</dbReference>
<feature type="compositionally biased region" description="Basic and acidic residues" evidence="13">
    <location>
        <begin position="45"/>
        <end position="59"/>
    </location>
</feature>
<keyword evidence="8" id="KW-0863">Zinc-finger</keyword>
<keyword evidence="17" id="KW-1185">Reference proteome</keyword>
<evidence type="ECO:0000256" key="12">
    <source>
        <dbReference type="ARBA" id="ARBA00023136"/>
    </source>
</evidence>
<dbReference type="OrthoDB" id="1108038at2759"/>
<feature type="compositionally biased region" description="Polar residues" evidence="13">
    <location>
        <begin position="1143"/>
        <end position="1156"/>
    </location>
</feature>
<evidence type="ECO:0000256" key="14">
    <source>
        <dbReference type="SAM" id="Phobius"/>
    </source>
</evidence>
<evidence type="ECO:0000256" key="4">
    <source>
        <dbReference type="ARBA" id="ARBA00012483"/>
    </source>
</evidence>
<evidence type="ECO:0000256" key="8">
    <source>
        <dbReference type="ARBA" id="ARBA00022771"/>
    </source>
</evidence>
<feature type="transmembrane region" description="Helical" evidence="14">
    <location>
        <begin position="994"/>
        <end position="1019"/>
    </location>
</feature>
<feature type="region of interest" description="Disordered" evidence="13">
    <location>
        <begin position="757"/>
        <end position="802"/>
    </location>
</feature>
<keyword evidence="5" id="KW-0808">Transferase</keyword>
<dbReference type="Proteomes" id="UP000822688">
    <property type="component" value="Chromosome 10"/>
</dbReference>
<evidence type="ECO:0000256" key="10">
    <source>
        <dbReference type="ARBA" id="ARBA00022833"/>
    </source>
</evidence>
<dbReference type="GO" id="GO:0061630">
    <property type="term" value="F:ubiquitin protein ligase activity"/>
    <property type="evidence" value="ECO:0007669"/>
    <property type="project" value="UniProtKB-EC"/>
</dbReference>
<comment type="caution">
    <text evidence="16">The sequence shown here is derived from an EMBL/GenBank/DDBJ whole genome shotgun (WGS) entry which is preliminary data.</text>
</comment>
<feature type="transmembrane region" description="Helical" evidence="14">
    <location>
        <begin position="814"/>
        <end position="842"/>
    </location>
</feature>
<comment type="pathway">
    <text evidence="3">Protein modification; protein ubiquitination.</text>
</comment>
<feature type="transmembrane region" description="Helical" evidence="14">
    <location>
        <begin position="554"/>
        <end position="573"/>
    </location>
</feature>
<dbReference type="SUPFAM" id="SSF57850">
    <property type="entry name" value="RING/U-box"/>
    <property type="match status" value="1"/>
</dbReference>
<feature type="transmembrane region" description="Helical" evidence="14">
    <location>
        <begin position="950"/>
        <end position="973"/>
    </location>
</feature>
<comment type="catalytic activity">
    <reaction evidence="1">
        <text>S-ubiquitinyl-[E2 ubiquitin-conjugating enzyme]-L-cysteine + [acceptor protein]-L-lysine = [E2 ubiquitin-conjugating enzyme]-L-cysteine + N(6)-ubiquitinyl-[acceptor protein]-L-lysine.</text>
        <dbReference type="EC" id="2.3.2.27"/>
    </reaction>
</comment>